<name>X0ZUL7_9ZZZZ</name>
<sequence length="31" mass="3492">AIHENIIPLAGYTVKTSQSTGEVNRRYRFGI</sequence>
<evidence type="ECO:0000313" key="1">
    <source>
        <dbReference type="EMBL" id="GAG73445.1"/>
    </source>
</evidence>
<dbReference type="EMBL" id="BART01000549">
    <property type="protein sequence ID" value="GAG73445.1"/>
    <property type="molecule type" value="Genomic_DNA"/>
</dbReference>
<feature type="non-terminal residue" evidence="1">
    <location>
        <position position="1"/>
    </location>
</feature>
<reference evidence="1" key="1">
    <citation type="journal article" date="2014" name="Front. Microbiol.">
        <title>High frequency of phylogenetically diverse reductive dehalogenase-homologous genes in deep subseafloor sedimentary metagenomes.</title>
        <authorList>
            <person name="Kawai M."/>
            <person name="Futagami T."/>
            <person name="Toyoda A."/>
            <person name="Takaki Y."/>
            <person name="Nishi S."/>
            <person name="Hori S."/>
            <person name="Arai W."/>
            <person name="Tsubouchi T."/>
            <person name="Morono Y."/>
            <person name="Uchiyama I."/>
            <person name="Ito T."/>
            <person name="Fujiyama A."/>
            <person name="Inagaki F."/>
            <person name="Takami H."/>
        </authorList>
    </citation>
    <scope>NUCLEOTIDE SEQUENCE</scope>
    <source>
        <strain evidence="1">Expedition CK06-06</strain>
    </source>
</reference>
<comment type="caution">
    <text evidence="1">The sequence shown here is derived from an EMBL/GenBank/DDBJ whole genome shotgun (WGS) entry which is preliminary data.</text>
</comment>
<gene>
    <name evidence="1" type="ORF">S01H4_02504</name>
</gene>
<accession>X0ZUL7</accession>
<organism evidence="1">
    <name type="scientific">marine sediment metagenome</name>
    <dbReference type="NCBI Taxonomy" id="412755"/>
    <lineage>
        <taxon>unclassified sequences</taxon>
        <taxon>metagenomes</taxon>
        <taxon>ecological metagenomes</taxon>
    </lineage>
</organism>
<dbReference type="AlphaFoldDB" id="X0ZUL7"/>
<proteinExistence type="predicted"/>
<protein>
    <submittedName>
        <fullName evidence="1">Uncharacterized protein</fullName>
    </submittedName>
</protein>